<evidence type="ECO:0000256" key="11">
    <source>
        <dbReference type="ARBA" id="ARBA00023180"/>
    </source>
</evidence>
<sequence length="1263" mass="138900">MTKDEPPQTKLQLDSKSEKLENSLSSNIEVNVDDLPAIALDPDVIRAIEEQTYVKSGRISYAQLYSYAKPFDWLLMSVGITFAVISGATMPLSTILFGKMVDVFTYYQEGITTEHAFQTKINLYALLFLCLGLLSFATTYLFMSTWTYTGERITREIREHYLQAILRQNIAYFDKLGAGEVTTRITSDTHLIQDGISEKVPSSTSYASQFISGFIIAFTRSWKLTLVIACVIPLIVTSASTMNKFSALFVRKSLGFYSRAGNIAEEAISTIRTVVAFGSQKKVSKLYDSYLEDAKRQGIKKALVTGSAFGAIFFFIYCAYSLAFWYGSRLLLEGQLTPGTIVNVFFAVIIGSFALGHIAPDLQAFSFAIGAGSKIFETINRIPPIDSMSEDGLKLEKINGKIQVKNVSFIYPARPNLQVLDNVSLDIEPGTTVALVGASGSGKSTIVSLVLRFYDPVKGQVLLDGHDIKSFNLKWLRRQMALVSQEPVLFNTTIYGNVSHGLIGSQFENSSEEKKHELIENACKIANAHDFIMKLPNQYETIVGERGFLLSGGQKQRIAIARAIVKNPQILLLDEATSALDTHSEAIVQDAIDKASKDRTTIVIAHRLSTIRNATKIVVMSEGGVVEVGSHDELMAKNAAYARLVEAQKVENDRTEPTSLEDMDKQIDIVPEEDVNIGRIVPNRATSVSSEVLKKQKEDIEANTKKVDQYSTWELLVKVGRMNRSELPLILLGLFSSMVSGIVHPIFAIIFANILATFSKTGDDLRSGANFWALMFLIIAFAILLSYFTQNAAFGFSGERLIVRTRSMSFAAILRQDIEFFDDEKNNVGALTSALSLDATQVNGLAGVTMGTLLQVLTTILGGLIVGFVVGWKLTLVCLCCIPLLIGSGALRMKMLNGFQAKTKQAYEDSAQVACEGAANIRTVASLTREEDLAKLYCSHLDEPMRQGVKNAFIASSVFAFAHCVTFMTNALAFWYGSHLFKTGEYDLKKMFTVFIAIIFGSMSAGRAFAFAPDIAKAKSSAASIIALLERVPKIDIWSKEGRKLEKIEGQVEFTNVHFRYPTRPHVPVLRGLNIKVKPGQFAALVGASGCGKSTTVGLTERYYNITSGKIEIDGVDITTVNVNDLREHIALVSQEPSLYDMTIKENILFGAKPGQSPTHEDIERACRQANIHDFITGLPDGYNTRVGSKGTQLSGGQKQRIAIARALIRNPKILLLDEATSALDSKSEQVVQKALDVAAKGRTTIAIAHRLSRVNSEERFIC</sequence>
<evidence type="ECO:0000256" key="3">
    <source>
        <dbReference type="ARBA" id="ARBA00022448"/>
    </source>
</evidence>
<protein>
    <submittedName>
        <fullName evidence="15">6881_t:CDS:1</fullName>
    </submittedName>
</protein>
<dbReference type="PROSITE" id="PS50929">
    <property type="entry name" value="ABC_TM1F"/>
    <property type="match status" value="2"/>
</dbReference>
<dbReference type="OrthoDB" id="6500128at2759"/>
<feature type="domain" description="ABC transporter" evidence="13">
    <location>
        <begin position="1052"/>
        <end position="1262"/>
    </location>
</feature>
<dbReference type="InterPro" id="IPR027417">
    <property type="entry name" value="P-loop_NTPase"/>
</dbReference>
<dbReference type="SUPFAM" id="SSF52540">
    <property type="entry name" value="P-loop containing nucleoside triphosphate hydrolases"/>
    <property type="match status" value="2"/>
</dbReference>
<keyword evidence="16" id="KW-1185">Reference proteome</keyword>
<feature type="domain" description="ABC transmembrane type-1" evidence="14">
    <location>
        <begin position="78"/>
        <end position="365"/>
    </location>
</feature>
<dbReference type="InterPro" id="IPR011527">
    <property type="entry name" value="ABC1_TM_dom"/>
</dbReference>
<keyword evidence="10 12" id="KW-0472">Membrane</keyword>
<feature type="transmembrane region" description="Helical" evidence="12">
    <location>
        <begin position="210"/>
        <end position="236"/>
    </location>
</feature>
<dbReference type="GO" id="GO:0016887">
    <property type="term" value="F:ATP hydrolysis activity"/>
    <property type="evidence" value="ECO:0007669"/>
    <property type="project" value="InterPro"/>
</dbReference>
<keyword evidence="4 12" id="KW-0812">Transmembrane</keyword>
<reference evidence="15" key="1">
    <citation type="submission" date="2021-06" db="EMBL/GenBank/DDBJ databases">
        <authorList>
            <person name="Kallberg Y."/>
            <person name="Tangrot J."/>
            <person name="Rosling A."/>
        </authorList>
    </citation>
    <scope>NUCLEOTIDE SEQUENCE</scope>
    <source>
        <strain evidence="15">BR232B</strain>
    </source>
</reference>
<keyword evidence="3" id="KW-0813">Transport</keyword>
<dbReference type="PANTHER" id="PTHR43394">
    <property type="entry name" value="ATP-DEPENDENT PERMEASE MDL1, MITOCHONDRIAL"/>
    <property type="match status" value="1"/>
</dbReference>
<dbReference type="CDD" id="cd18577">
    <property type="entry name" value="ABC_6TM_Pgp_ABCB1_D1_like"/>
    <property type="match status" value="1"/>
</dbReference>
<dbReference type="Pfam" id="PF00005">
    <property type="entry name" value="ABC_tran"/>
    <property type="match status" value="2"/>
</dbReference>
<dbReference type="InterPro" id="IPR003593">
    <property type="entry name" value="AAA+_ATPase"/>
</dbReference>
<dbReference type="InterPro" id="IPR039421">
    <property type="entry name" value="Type_1_exporter"/>
</dbReference>
<gene>
    <name evidence="15" type="ORF">PBRASI_LOCUS5924</name>
</gene>
<feature type="transmembrane region" description="Helical" evidence="12">
    <location>
        <begin position="123"/>
        <end position="143"/>
    </location>
</feature>
<feature type="transmembrane region" description="Helical" evidence="12">
    <location>
        <begin position="339"/>
        <end position="359"/>
    </location>
</feature>
<feature type="transmembrane region" description="Helical" evidence="12">
    <location>
        <begin position="771"/>
        <end position="796"/>
    </location>
</feature>
<evidence type="ECO:0000259" key="14">
    <source>
        <dbReference type="PROSITE" id="PS50929"/>
    </source>
</evidence>
<evidence type="ECO:0000256" key="6">
    <source>
        <dbReference type="ARBA" id="ARBA00022741"/>
    </source>
</evidence>
<dbReference type="CDD" id="cd03249">
    <property type="entry name" value="ABC_MTABC3_MDL1_MDL2"/>
    <property type="match status" value="2"/>
</dbReference>
<name>A0A9N9BGY1_9GLOM</name>
<dbReference type="SMART" id="SM00382">
    <property type="entry name" value="AAA"/>
    <property type="match status" value="2"/>
</dbReference>
<keyword evidence="7" id="KW-0067">ATP-binding</keyword>
<feature type="domain" description="ABC transporter" evidence="13">
    <location>
        <begin position="402"/>
        <end position="647"/>
    </location>
</feature>
<feature type="transmembrane region" description="Helical" evidence="12">
    <location>
        <begin position="73"/>
        <end position="97"/>
    </location>
</feature>
<evidence type="ECO:0000256" key="7">
    <source>
        <dbReference type="ARBA" id="ARBA00022840"/>
    </source>
</evidence>
<dbReference type="FunFam" id="3.40.50.300:FF:000251">
    <property type="entry name" value="ABC transporter B family member 19"/>
    <property type="match status" value="1"/>
</dbReference>
<evidence type="ECO:0000256" key="5">
    <source>
        <dbReference type="ARBA" id="ARBA00022737"/>
    </source>
</evidence>
<evidence type="ECO:0000256" key="2">
    <source>
        <dbReference type="ARBA" id="ARBA00007577"/>
    </source>
</evidence>
<evidence type="ECO:0000256" key="9">
    <source>
        <dbReference type="ARBA" id="ARBA00022989"/>
    </source>
</evidence>
<dbReference type="FunFam" id="3.40.50.300:FF:000479">
    <property type="entry name" value="Multidrug resistance protein 1A"/>
    <property type="match status" value="1"/>
</dbReference>
<dbReference type="EMBL" id="CAJVPI010000738">
    <property type="protein sequence ID" value="CAG8567550.1"/>
    <property type="molecule type" value="Genomic_DNA"/>
</dbReference>
<keyword evidence="8" id="KW-1278">Translocase</keyword>
<dbReference type="Pfam" id="PF00664">
    <property type="entry name" value="ABC_membrane"/>
    <property type="match status" value="2"/>
</dbReference>
<dbReference type="InterPro" id="IPR003439">
    <property type="entry name" value="ABC_transporter-like_ATP-bd"/>
</dbReference>
<keyword evidence="11" id="KW-0325">Glycoprotein</keyword>
<accession>A0A9N9BGY1</accession>
<dbReference type="PROSITE" id="PS50893">
    <property type="entry name" value="ABC_TRANSPORTER_2"/>
    <property type="match status" value="2"/>
</dbReference>
<feature type="transmembrane region" description="Helical" evidence="12">
    <location>
        <begin position="845"/>
        <end position="868"/>
    </location>
</feature>
<dbReference type="InterPro" id="IPR036640">
    <property type="entry name" value="ABC1_TM_sf"/>
</dbReference>
<dbReference type="CDD" id="cd18578">
    <property type="entry name" value="ABC_6TM_Pgp_ABCB1_D2_like"/>
    <property type="match status" value="1"/>
</dbReference>
<feature type="transmembrane region" description="Helical" evidence="12">
    <location>
        <begin position="874"/>
        <end position="893"/>
    </location>
</feature>
<comment type="subcellular location">
    <subcellularLocation>
        <location evidence="1">Cell membrane</location>
        <topology evidence="1">Multi-pass membrane protein</topology>
    </subcellularLocation>
</comment>
<dbReference type="GO" id="GO:0005743">
    <property type="term" value="C:mitochondrial inner membrane"/>
    <property type="evidence" value="ECO:0007669"/>
    <property type="project" value="TreeGrafter"/>
</dbReference>
<dbReference type="AlphaFoldDB" id="A0A9N9BGY1"/>
<comment type="caution">
    <text evidence="15">The sequence shown here is derived from an EMBL/GenBank/DDBJ whole genome shotgun (WGS) entry which is preliminary data.</text>
</comment>
<dbReference type="GO" id="GO:0005524">
    <property type="term" value="F:ATP binding"/>
    <property type="evidence" value="ECO:0007669"/>
    <property type="project" value="UniProtKB-KW"/>
</dbReference>
<evidence type="ECO:0000313" key="15">
    <source>
        <dbReference type="EMBL" id="CAG8567550.1"/>
    </source>
</evidence>
<evidence type="ECO:0000256" key="4">
    <source>
        <dbReference type="ARBA" id="ARBA00022692"/>
    </source>
</evidence>
<organism evidence="15 16">
    <name type="scientific">Paraglomus brasilianum</name>
    <dbReference type="NCBI Taxonomy" id="144538"/>
    <lineage>
        <taxon>Eukaryota</taxon>
        <taxon>Fungi</taxon>
        <taxon>Fungi incertae sedis</taxon>
        <taxon>Mucoromycota</taxon>
        <taxon>Glomeromycotina</taxon>
        <taxon>Glomeromycetes</taxon>
        <taxon>Paraglomerales</taxon>
        <taxon>Paraglomeraceae</taxon>
        <taxon>Paraglomus</taxon>
    </lineage>
</organism>
<dbReference type="PANTHER" id="PTHR43394:SF27">
    <property type="entry name" value="ATP-DEPENDENT TRANSLOCASE ABCB1-LIKE"/>
    <property type="match status" value="1"/>
</dbReference>
<dbReference type="Gene3D" id="1.20.1560.10">
    <property type="entry name" value="ABC transporter type 1, transmembrane domain"/>
    <property type="match status" value="2"/>
</dbReference>
<evidence type="ECO:0000256" key="10">
    <source>
        <dbReference type="ARBA" id="ARBA00023136"/>
    </source>
</evidence>
<proteinExistence type="inferred from homology"/>
<dbReference type="SUPFAM" id="SSF90123">
    <property type="entry name" value="ABC transporter transmembrane region"/>
    <property type="match status" value="2"/>
</dbReference>
<evidence type="ECO:0000313" key="16">
    <source>
        <dbReference type="Proteomes" id="UP000789739"/>
    </source>
</evidence>
<dbReference type="FunFam" id="1.20.1560.10:FF:000102">
    <property type="entry name" value="ABC multidrug transporter Mdr1"/>
    <property type="match status" value="1"/>
</dbReference>
<feature type="transmembrane region" description="Helical" evidence="12">
    <location>
        <begin position="952"/>
        <end position="976"/>
    </location>
</feature>
<evidence type="ECO:0000256" key="12">
    <source>
        <dbReference type="SAM" id="Phobius"/>
    </source>
</evidence>
<feature type="transmembrane region" description="Helical" evidence="12">
    <location>
        <begin position="729"/>
        <end position="751"/>
    </location>
</feature>
<keyword evidence="5" id="KW-0677">Repeat</keyword>
<comment type="similarity">
    <text evidence="2">Belongs to the ABC transporter superfamily. ABCB family. Multidrug resistance exporter (TC 3.A.1.201) subfamily.</text>
</comment>
<feature type="transmembrane region" description="Helical" evidence="12">
    <location>
        <begin position="991"/>
        <end position="1010"/>
    </location>
</feature>
<feature type="transmembrane region" description="Helical" evidence="12">
    <location>
        <begin position="302"/>
        <end position="327"/>
    </location>
</feature>
<dbReference type="GO" id="GO:0005886">
    <property type="term" value="C:plasma membrane"/>
    <property type="evidence" value="ECO:0007669"/>
    <property type="project" value="UniProtKB-SubCell"/>
</dbReference>
<evidence type="ECO:0000256" key="8">
    <source>
        <dbReference type="ARBA" id="ARBA00022967"/>
    </source>
</evidence>
<dbReference type="GO" id="GO:0090374">
    <property type="term" value="P:oligopeptide export from mitochondrion"/>
    <property type="evidence" value="ECO:0007669"/>
    <property type="project" value="TreeGrafter"/>
</dbReference>
<dbReference type="FunFam" id="1.20.1560.10:FF:000009">
    <property type="entry name" value="ABC transporter B family member 1"/>
    <property type="match status" value="1"/>
</dbReference>
<feature type="domain" description="ABC transmembrane type-1" evidence="14">
    <location>
        <begin position="731"/>
        <end position="1017"/>
    </location>
</feature>
<evidence type="ECO:0000259" key="13">
    <source>
        <dbReference type="PROSITE" id="PS50893"/>
    </source>
</evidence>
<dbReference type="InterPro" id="IPR017871">
    <property type="entry name" value="ABC_transporter-like_CS"/>
</dbReference>
<dbReference type="Gene3D" id="3.40.50.300">
    <property type="entry name" value="P-loop containing nucleotide triphosphate hydrolases"/>
    <property type="match status" value="2"/>
</dbReference>
<dbReference type="Proteomes" id="UP000789739">
    <property type="component" value="Unassembled WGS sequence"/>
</dbReference>
<evidence type="ECO:0000256" key="1">
    <source>
        <dbReference type="ARBA" id="ARBA00004651"/>
    </source>
</evidence>
<dbReference type="PROSITE" id="PS00211">
    <property type="entry name" value="ABC_TRANSPORTER_1"/>
    <property type="match status" value="2"/>
</dbReference>
<keyword evidence="9 12" id="KW-1133">Transmembrane helix</keyword>
<dbReference type="GO" id="GO:0015421">
    <property type="term" value="F:ABC-type oligopeptide transporter activity"/>
    <property type="evidence" value="ECO:0007669"/>
    <property type="project" value="TreeGrafter"/>
</dbReference>
<keyword evidence="6" id="KW-0547">Nucleotide-binding</keyword>